<dbReference type="CDD" id="cd02508">
    <property type="entry name" value="ADP_Glucose_PP"/>
    <property type="match status" value="1"/>
</dbReference>
<dbReference type="GO" id="GO:0005524">
    <property type="term" value="F:ATP binding"/>
    <property type="evidence" value="ECO:0007669"/>
    <property type="project" value="UniProtKB-KW"/>
</dbReference>
<feature type="domain" description="Glucose-1-phosphate adenylyltransferase/Bifunctional protein GlmU-like C-terminal hexapeptide" evidence="10">
    <location>
        <begin position="286"/>
        <end position="359"/>
    </location>
</feature>
<dbReference type="Pfam" id="PF24894">
    <property type="entry name" value="Hexapep_GlmU"/>
    <property type="match status" value="1"/>
</dbReference>
<gene>
    <name evidence="11" type="ordered locus">Trad_2194</name>
</gene>
<dbReference type="Proteomes" id="UP000000379">
    <property type="component" value="Chromosome"/>
</dbReference>
<dbReference type="InterPro" id="IPR011004">
    <property type="entry name" value="Trimer_LpxA-like_sf"/>
</dbReference>
<dbReference type="SUPFAM" id="SSF51161">
    <property type="entry name" value="Trimeric LpxA-like enzymes"/>
    <property type="match status" value="1"/>
</dbReference>
<dbReference type="KEGG" id="tra:Trad_2194"/>
<dbReference type="InterPro" id="IPR011831">
    <property type="entry name" value="ADP-Glc_PPase"/>
</dbReference>
<evidence type="ECO:0000256" key="8">
    <source>
        <dbReference type="ARBA" id="ARBA00023277"/>
    </source>
</evidence>
<dbReference type="InterPro" id="IPR056818">
    <property type="entry name" value="GlmU/GlgC-like_hexapep"/>
</dbReference>
<dbReference type="RefSeq" id="WP_013178669.1">
    <property type="nucleotide sequence ID" value="NC_014221.1"/>
</dbReference>
<keyword evidence="4" id="KW-0548">Nucleotidyltransferase</keyword>
<dbReference type="HOGENOM" id="CLU_029499_14_1_0"/>
<evidence type="ECO:0000259" key="9">
    <source>
        <dbReference type="Pfam" id="PF00483"/>
    </source>
</evidence>
<dbReference type="InterPro" id="IPR029044">
    <property type="entry name" value="Nucleotide-diphossugar_trans"/>
</dbReference>
<dbReference type="eggNOG" id="COG0448">
    <property type="taxonomic scope" value="Bacteria"/>
</dbReference>
<evidence type="ECO:0000256" key="1">
    <source>
        <dbReference type="ARBA" id="ARBA00010443"/>
    </source>
</evidence>
<evidence type="ECO:0000256" key="4">
    <source>
        <dbReference type="ARBA" id="ARBA00022695"/>
    </source>
</evidence>
<dbReference type="PANTHER" id="PTHR43523">
    <property type="entry name" value="GLUCOSE-1-PHOSPHATE ADENYLYLTRANSFERASE-RELATED"/>
    <property type="match status" value="1"/>
</dbReference>
<reference evidence="12" key="1">
    <citation type="submission" date="2010-05" db="EMBL/GenBank/DDBJ databases">
        <title>The complete genome of Truepera radiovictris DSM 17093.</title>
        <authorList>
            <consortium name="US DOE Joint Genome Institute (JGI-PGF)"/>
            <person name="Lucas S."/>
            <person name="Copeland A."/>
            <person name="Lapidus A."/>
            <person name="Glavina del Rio T."/>
            <person name="Dalin E."/>
            <person name="Tice H."/>
            <person name="Bruce D."/>
            <person name="Goodwin L."/>
            <person name="Pitluck S."/>
            <person name="Kyrpides N."/>
            <person name="Mavromatis K."/>
            <person name="Ovchinnikova G."/>
            <person name="Munk A.C."/>
            <person name="Detter J.C."/>
            <person name="Han C."/>
            <person name="Tapia R."/>
            <person name="Land M."/>
            <person name="Hauser L."/>
            <person name="Markowitz V."/>
            <person name="Cheng J.-F."/>
            <person name="Hugenholtz P."/>
            <person name="Woyke T."/>
            <person name="Wu D."/>
            <person name="Tindall B."/>
            <person name="Pomrenke H.G."/>
            <person name="Brambilla E."/>
            <person name="Klenk H.-P."/>
            <person name="Eisen J.A."/>
        </authorList>
    </citation>
    <scope>NUCLEOTIDE SEQUENCE [LARGE SCALE GENOMIC DNA]</scope>
    <source>
        <strain evidence="12">DSM 17093 / CIP 108686 / LMG 22925 / RQ-24</strain>
    </source>
</reference>
<keyword evidence="6" id="KW-0067">ATP-binding</keyword>
<accession>D7CRX7</accession>
<name>D7CRX7_TRURR</name>
<dbReference type="EMBL" id="CP002049">
    <property type="protein sequence ID" value="ADI15305.1"/>
    <property type="molecule type" value="Genomic_DNA"/>
</dbReference>
<dbReference type="GO" id="GO:0008878">
    <property type="term" value="F:glucose-1-phosphate adenylyltransferase activity"/>
    <property type="evidence" value="ECO:0007669"/>
    <property type="project" value="InterPro"/>
</dbReference>
<dbReference type="GO" id="GO:0005978">
    <property type="term" value="P:glycogen biosynthetic process"/>
    <property type="evidence" value="ECO:0007669"/>
    <property type="project" value="UniProtKB-KW"/>
</dbReference>
<evidence type="ECO:0000256" key="2">
    <source>
        <dbReference type="ARBA" id="ARBA00022600"/>
    </source>
</evidence>
<protein>
    <submittedName>
        <fullName evidence="11">Nucleotidyl transferase</fullName>
    </submittedName>
</protein>
<feature type="domain" description="Nucleotidyl transferase" evidence="9">
    <location>
        <begin position="8"/>
        <end position="258"/>
    </location>
</feature>
<keyword evidence="2" id="KW-0321">Glycogen metabolism</keyword>
<dbReference type="Pfam" id="PF00483">
    <property type="entry name" value="NTP_transferase"/>
    <property type="match status" value="1"/>
</dbReference>
<evidence type="ECO:0000256" key="7">
    <source>
        <dbReference type="ARBA" id="ARBA00023056"/>
    </source>
</evidence>
<comment type="similarity">
    <text evidence="1">Belongs to the bacterial/plant glucose-1-phosphate adenylyltransferase family.</text>
</comment>
<dbReference type="Gene3D" id="2.160.10.10">
    <property type="entry name" value="Hexapeptide repeat proteins"/>
    <property type="match status" value="1"/>
</dbReference>
<evidence type="ECO:0000259" key="10">
    <source>
        <dbReference type="Pfam" id="PF24894"/>
    </source>
</evidence>
<sequence>MKYPRVLALILAGGKGSRLGALTERRAKPALPFAGTYHLIDIPLSNLLHSGLPHVWVVQQYLPNSLNDHLANGRPWDLDRTHGGLRVLPPYQGAEGEGFAEGNADALYRQRKLIREFAPDLVLVLSADHLYTLDYRDVLERHLAGDAALTMVTTKVNKREASRFGVVETDGERVTGFAYKPEEPATDTVTAEVFLYTTEALLGTLEALAEEGETLSDYGDSLIPRLVERETVLAHPLPGYWRDVGTVQSYWEGHMDLLAGKGLDFDDPAWPILSDSPQRLPARIERGAELDSSLVSPGARVAGRVVRSVVGEGAVVEAGASVVDSVLLEGVQVGPEASLTRTVADLGARFGKGAQVGGEGELTVVGMNARVRGGRKVEAGAEVPPTD</sequence>
<evidence type="ECO:0000256" key="6">
    <source>
        <dbReference type="ARBA" id="ARBA00022840"/>
    </source>
</evidence>
<keyword evidence="5" id="KW-0547">Nucleotide-binding</keyword>
<keyword evidence="3 11" id="KW-0808">Transferase</keyword>
<dbReference type="PROSITE" id="PS00808">
    <property type="entry name" value="ADP_GLC_PYROPHOSPH_1"/>
    <property type="match status" value="1"/>
</dbReference>
<keyword evidence="8" id="KW-0119">Carbohydrate metabolism</keyword>
<dbReference type="STRING" id="649638.Trad_2194"/>
<reference evidence="11 12" key="2">
    <citation type="journal article" date="2011" name="Stand. Genomic Sci.">
        <title>Complete genome sequence of Truepera radiovictrix type strain (RQ-24).</title>
        <authorList>
            <person name="Ivanova N."/>
            <person name="Rohde C."/>
            <person name="Munk C."/>
            <person name="Nolan M."/>
            <person name="Lucas S."/>
            <person name="Del Rio T.G."/>
            <person name="Tice H."/>
            <person name="Deshpande S."/>
            <person name="Cheng J.F."/>
            <person name="Tapia R."/>
            <person name="Han C."/>
            <person name="Goodwin L."/>
            <person name="Pitluck S."/>
            <person name="Liolios K."/>
            <person name="Mavromatis K."/>
            <person name="Mikhailova N."/>
            <person name="Pati A."/>
            <person name="Chen A."/>
            <person name="Palaniappan K."/>
            <person name="Land M."/>
            <person name="Hauser L."/>
            <person name="Chang Y.J."/>
            <person name="Jeffries C.D."/>
            <person name="Brambilla E."/>
            <person name="Rohde M."/>
            <person name="Goker M."/>
            <person name="Tindall B.J."/>
            <person name="Woyke T."/>
            <person name="Bristow J."/>
            <person name="Eisen J.A."/>
            <person name="Markowitz V."/>
            <person name="Hugenholtz P."/>
            <person name="Kyrpides N.C."/>
            <person name="Klenk H.P."/>
            <person name="Lapidus A."/>
        </authorList>
    </citation>
    <scope>NUCLEOTIDE SEQUENCE [LARGE SCALE GENOMIC DNA]</scope>
    <source>
        <strain evidence="12">DSM 17093 / CIP 108686 / LMG 22925 / RQ-24</strain>
    </source>
</reference>
<evidence type="ECO:0000313" key="12">
    <source>
        <dbReference type="Proteomes" id="UP000000379"/>
    </source>
</evidence>
<proteinExistence type="inferred from homology"/>
<dbReference type="SUPFAM" id="SSF53448">
    <property type="entry name" value="Nucleotide-diphospho-sugar transferases"/>
    <property type="match status" value="1"/>
</dbReference>
<dbReference type="AlphaFoldDB" id="D7CRX7"/>
<keyword evidence="12" id="KW-1185">Reference proteome</keyword>
<evidence type="ECO:0000256" key="5">
    <source>
        <dbReference type="ARBA" id="ARBA00022741"/>
    </source>
</evidence>
<dbReference type="InterPro" id="IPR005835">
    <property type="entry name" value="NTP_transferase_dom"/>
</dbReference>
<organism evidence="11 12">
    <name type="scientific">Truepera radiovictrix (strain DSM 17093 / CIP 108686 / LMG 22925 / RQ-24)</name>
    <dbReference type="NCBI Taxonomy" id="649638"/>
    <lineage>
        <taxon>Bacteria</taxon>
        <taxon>Thermotogati</taxon>
        <taxon>Deinococcota</taxon>
        <taxon>Deinococci</taxon>
        <taxon>Trueperales</taxon>
        <taxon>Trueperaceae</taxon>
        <taxon>Truepera</taxon>
    </lineage>
</organism>
<keyword evidence="7" id="KW-0320">Glycogen biosynthesis</keyword>
<dbReference type="InterPro" id="IPR005836">
    <property type="entry name" value="ADP_Glu_pyroP_CS"/>
</dbReference>
<dbReference type="OrthoDB" id="9801810at2"/>
<dbReference type="Gene3D" id="3.90.550.10">
    <property type="entry name" value="Spore Coat Polysaccharide Biosynthesis Protein SpsA, Chain A"/>
    <property type="match status" value="1"/>
</dbReference>
<evidence type="ECO:0000256" key="3">
    <source>
        <dbReference type="ARBA" id="ARBA00022679"/>
    </source>
</evidence>
<dbReference type="PANTHER" id="PTHR43523:SF2">
    <property type="entry name" value="GLUCOSE-1-PHOSPHATE ADENYLYLTRANSFERASE"/>
    <property type="match status" value="1"/>
</dbReference>
<evidence type="ECO:0000313" key="11">
    <source>
        <dbReference type="EMBL" id="ADI15305.1"/>
    </source>
</evidence>